<feature type="compositionally biased region" description="Polar residues" evidence="3">
    <location>
        <begin position="371"/>
        <end position="380"/>
    </location>
</feature>
<feature type="domain" description="Methyl-accepting transducer" evidence="4">
    <location>
        <begin position="315"/>
        <end position="544"/>
    </location>
</feature>
<dbReference type="EMBL" id="UOFB01000010">
    <property type="protein sequence ID" value="VAW43942.1"/>
    <property type="molecule type" value="Genomic_DNA"/>
</dbReference>
<evidence type="ECO:0000313" key="7">
    <source>
        <dbReference type="EMBL" id="VAW43942.1"/>
    </source>
</evidence>
<dbReference type="PANTHER" id="PTHR43531:SF11">
    <property type="entry name" value="METHYL-ACCEPTING CHEMOTAXIS PROTEIN 3"/>
    <property type="match status" value="1"/>
</dbReference>
<name>A0A3B0VXS7_9ZZZZ</name>
<dbReference type="SUPFAM" id="SSF55785">
    <property type="entry name" value="PYP-like sensor domain (PAS domain)"/>
    <property type="match status" value="2"/>
</dbReference>
<dbReference type="Gene3D" id="1.10.287.950">
    <property type="entry name" value="Methyl-accepting chemotaxis protein"/>
    <property type="match status" value="1"/>
</dbReference>
<dbReference type="SUPFAM" id="SSF58104">
    <property type="entry name" value="Methyl-accepting chemotaxis protein (MCP) signaling domain"/>
    <property type="match status" value="1"/>
</dbReference>
<evidence type="ECO:0000259" key="5">
    <source>
        <dbReference type="PROSITE" id="PS50112"/>
    </source>
</evidence>
<dbReference type="CDD" id="cd00130">
    <property type="entry name" value="PAS"/>
    <property type="match status" value="2"/>
</dbReference>
<dbReference type="CDD" id="cd11386">
    <property type="entry name" value="MCP_signal"/>
    <property type="match status" value="1"/>
</dbReference>
<protein>
    <submittedName>
        <fullName evidence="7">Methyl-accepting chemotaxis sensor/transducer protein</fullName>
    </submittedName>
</protein>
<dbReference type="SMART" id="SM00086">
    <property type="entry name" value="PAC"/>
    <property type="match status" value="2"/>
</dbReference>
<dbReference type="Pfam" id="PF08447">
    <property type="entry name" value="PAS_3"/>
    <property type="match status" value="1"/>
</dbReference>
<dbReference type="GO" id="GO:0006935">
    <property type="term" value="P:chemotaxis"/>
    <property type="evidence" value="ECO:0007669"/>
    <property type="project" value="UniProtKB-KW"/>
</dbReference>
<comment type="similarity">
    <text evidence="2">Belongs to the methyl-accepting chemotaxis (MCP) protein family.</text>
</comment>
<dbReference type="SMART" id="SM00091">
    <property type="entry name" value="PAS"/>
    <property type="match status" value="2"/>
</dbReference>
<accession>A0A3B0VXS7</accession>
<dbReference type="InterPro" id="IPR051310">
    <property type="entry name" value="MCP_chemotaxis"/>
</dbReference>
<dbReference type="InterPro" id="IPR000014">
    <property type="entry name" value="PAS"/>
</dbReference>
<dbReference type="PRINTS" id="PR00260">
    <property type="entry name" value="CHEMTRNSDUCR"/>
</dbReference>
<sequence>MFCSKYKIENHLLKEQVEELSAIQEAYKAFTAVIVFSPDGTVLRANDHFLNLVGYSEGEVLNKHHSMFLTEHNKNSPSYKTFWQELAVGKLQRGNFQRCKKDGSVCHIHATYFPVKNTSGTVIKIIKLADNVTEEVIKELADQAELKAISKVLGRIEFDTTGIILDANQNFLDIVGYELNEIVGKHHAMFTTDDYRNSQEYKAFWPRLAKGEVISGRFKRVGKGGGVAWLEGNYNPVFDAEGNPTRVIKFVRNITPQVNDEQILALSAKVLDSMASGNLTQQINIECQGDWNRLKEAVNEGNKQLSHSFCKLKNQAHQIANNAQNVLQSNQDLSKRIQRQAGDIEETTCTMQELSTQINESSEHSKRSQEITESAMSSVQKGGVSMQESIEAMDSIREVSEEITNIVSLIDGIAFQTNLLALNAAVEAARAGEHGRGFAVVASEVRNLAGRSADAAKEIGKLITQTSERVKLGTEKVQNTAQLLKVTEKQVNEVSTLVSEIADQTEEQALSVQQSSTSIADMDHSLQQNAAQVQETTALSEQLYSLGGQLKALADQYQTQECSYNTNTSIQAPPYKE</sequence>
<feature type="domain" description="PAS" evidence="5">
    <location>
        <begin position="16"/>
        <end position="63"/>
    </location>
</feature>
<dbReference type="Gene3D" id="3.30.450.20">
    <property type="entry name" value="PAS domain"/>
    <property type="match status" value="2"/>
</dbReference>
<dbReference type="InterPro" id="IPR035965">
    <property type="entry name" value="PAS-like_dom_sf"/>
</dbReference>
<evidence type="ECO:0000256" key="1">
    <source>
        <dbReference type="ARBA" id="ARBA00022500"/>
    </source>
</evidence>
<dbReference type="GO" id="GO:0007165">
    <property type="term" value="P:signal transduction"/>
    <property type="evidence" value="ECO:0007669"/>
    <property type="project" value="InterPro"/>
</dbReference>
<dbReference type="PANTHER" id="PTHR43531">
    <property type="entry name" value="PROTEIN ICFG"/>
    <property type="match status" value="1"/>
</dbReference>
<evidence type="ECO:0000256" key="2">
    <source>
        <dbReference type="ARBA" id="ARBA00029447"/>
    </source>
</evidence>
<evidence type="ECO:0000259" key="6">
    <source>
        <dbReference type="PROSITE" id="PS50113"/>
    </source>
</evidence>
<feature type="domain" description="PAS" evidence="5">
    <location>
        <begin position="159"/>
        <end position="185"/>
    </location>
</feature>
<dbReference type="Pfam" id="PF00015">
    <property type="entry name" value="MCPsignal"/>
    <property type="match status" value="1"/>
</dbReference>
<dbReference type="InterPro" id="IPR003660">
    <property type="entry name" value="HAMP_dom"/>
</dbReference>
<dbReference type="InterPro" id="IPR004089">
    <property type="entry name" value="MCPsignal_dom"/>
</dbReference>
<dbReference type="PROSITE" id="PS50113">
    <property type="entry name" value="PAC"/>
    <property type="match status" value="1"/>
</dbReference>
<dbReference type="SMART" id="SM00283">
    <property type="entry name" value="MA"/>
    <property type="match status" value="1"/>
</dbReference>
<dbReference type="InterPro" id="IPR000700">
    <property type="entry name" value="PAS-assoc_C"/>
</dbReference>
<feature type="region of interest" description="Disordered" evidence="3">
    <location>
        <begin position="357"/>
        <end position="383"/>
    </location>
</feature>
<feature type="compositionally biased region" description="Basic and acidic residues" evidence="3">
    <location>
        <begin position="361"/>
        <end position="370"/>
    </location>
</feature>
<dbReference type="Pfam" id="PF18947">
    <property type="entry name" value="HAMP_2"/>
    <property type="match status" value="1"/>
</dbReference>
<dbReference type="PROSITE" id="PS50112">
    <property type="entry name" value="PAS"/>
    <property type="match status" value="2"/>
</dbReference>
<dbReference type="Pfam" id="PF13426">
    <property type="entry name" value="PAS_9"/>
    <property type="match status" value="1"/>
</dbReference>
<dbReference type="NCBIfam" id="TIGR00229">
    <property type="entry name" value="sensory_box"/>
    <property type="match status" value="2"/>
</dbReference>
<feature type="domain" description="PAC" evidence="6">
    <location>
        <begin position="212"/>
        <end position="266"/>
    </location>
</feature>
<dbReference type="AlphaFoldDB" id="A0A3B0VXS7"/>
<reference evidence="7" key="1">
    <citation type="submission" date="2018-06" db="EMBL/GenBank/DDBJ databases">
        <authorList>
            <person name="Zhirakovskaya E."/>
        </authorList>
    </citation>
    <scope>NUCLEOTIDE SEQUENCE</scope>
</reference>
<evidence type="ECO:0000256" key="3">
    <source>
        <dbReference type="SAM" id="MobiDB-lite"/>
    </source>
</evidence>
<dbReference type="GO" id="GO:0016020">
    <property type="term" value="C:membrane"/>
    <property type="evidence" value="ECO:0007669"/>
    <property type="project" value="InterPro"/>
</dbReference>
<gene>
    <name evidence="7" type="ORF">MNBD_GAMMA04-1655</name>
</gene>
<dbReference type="GO" id="GO:0004888">
    <property type="term" value="F:transmembrane signaling receptor activity"/>
    <property type="evidence" value="ECO:0007669"/>
    <property type="project" value="InterPro"/>
</dbReference>
<dbReference type="PROSITE" id="PS50111">
    <property type="entry name" value="CHEMOTAXIS_TRANSDUC_2"/>
    <property type="match status" value="1"/>
</dbReference>
<proteinExistence type="inferred from homology"/>
<dbReference type="InterPro" id="IPR004090">
    <property type="entry name" value="Chemotax_Me-accpt_rcpt"/>
</dbReference>
<organism evidence="7">
    <name type="scientific">hydrothermal vent metagenome</name>
    <dbReference type="NCBI Taxonomy" id="652676"/>
    <lineage>
        <taxon>unclassified sequences</taxon>
        <taxon>metagenomes</taxon>
        <taxon>ecological metagenomes</taxon>
    </lineage>
</organism>
<dbReference type="InterPro" id="IPR001610">
    <property type="entry name" value="PAC"/>
</dbReference>
<keyword evidence="1" id="KW-0145">Chemotaxis</keyword>
<dbReference type="InterPro" id="IPR013655">
    <property type="entry name" value="PAS_fold_3"/>
</dbReference>
<evidence type="ECO:0000259" key="4">
    <source>
        <dbReference type="PROSITE" id="PS50111"/>
    </source>
</evidence>